<dbReference type="InterPro" id="IPR036875">
    <property type="entry name" value="Znf_CCHC_sf"/>
</dbReference>
<dbReference type="InterPro" id="IPR001878">
    <property type="entry name" value="Znf_CCHC"/>
</dbReference>
<name>A0ABD2HS29_9BILA</name>
<dbReference type="EMBL" id="JBICBT010001368">
    <property type="protein sequence ID" value="KAL3071059.1"/>
    <property type="molecule type" value="Genomic_DNA"/>
</dbReference>
<gene>
    <name evidence="4" type="ORF">niasHT_033199</name>
</gene>
<evidence type="ECO:0000313" key="5">
    <source>
        <dbReference type="Proteomes" id="UP001620626"/>
    </source>
</evidence>
<evidence type="ECO:0000256" key="1">
    <source>
        <dbReference type="PROSITE-ProRule" id="PRU00047"/>
    </source>
</evidence>
<dbReference type="GO" id="GO:0019899">
    <property type="term" value="F:enzyme binding"/>
    <property type="evidence" value="ECO:0007669"/>
    <property type="project" value="UniProtKB-ARBA"/>
</dbReference>
<dbReference type="GO" id="GO:0008270">
    <property type="term" value="F:zinc ion binding"/>
    <property type="evidence" value="ECO:0007669"/>
    <property type="project" value="UniProtKB-KW"/>
</dbReference>
<reference evidence="4 5" key="1">
    <citation type="submission" date="2024-10" db="EMBL/GenBank/DDBJ databases">
        <authorList>
            <person name="Kim D."/>
        </authorList>
    </citation>
    <scope>NUCLEOTIDE SEQUENCE [LARGE SCALE GENOMIC DNA]</scope>
    <source>
        <strain evidence="4">BH-2024</strain>
    </source>
</reference>
<dbReference type="PROSITE" id="PS50158">
    <property type="entry name" value="ZF_CCHC"/>
    <property type="match status" value="1"/>
</dbReference>
<dbReference type="Gene3D" id="4.10.60.10">
    <property type="entry name" value="Zinc finger, CCHC-type"/>
    <property type="match status" value="1"/>
</dbReference>
<evidence type="ECO:0000313" key="4">
    <source>
        <dbReference type="EMBL" id="KAL3071059.1"/>
    </source>
</evidence>
<feature type="compositionally biased region" description="Polar residues" evidence="2">
    <location>
        <begin position="512"/>
        <end position="532"/>
    </location>
</feature>
<dbReference type="SMART" id="SM00343">
    <property type="entry name" value="ZnF_C2HC"/>
    <property type="match status" value="1"/>
</dbReference>
<dbReference type="Pfam" id="PF00098">
    <property type="entry name" value="zf-CCHC"/>
    <property type="match status" value="1"/>
</dbReference>
<evidence type="ECO:0000259" key="3">
    <source>
        <dbReference type="PROSITE" id="PS50158"/>
    </source>
</evidence>
<feature type="region of interest" description="Disordered" evidence="2">
    <location>
        <begin position="497"/>
        <end position="532"/>
    </location>
</feature>
<dbReference type="AlphaFoldDB" id="A0ABD2HS29"/>
<protein>
    <recommendedName>
        <fullName evidence="3">CCHC-type domain-containing protein</fullName>
    </recommendedName>
</protein>
<proteinExistence type="predicted"/>
<comment type="caution">
    <text evidence="4">The sequence shown here is derived from an EMBL/GenBank/DDBJ whole genome shotgun (WGS) entry which is preliminary data.</text>
</comment>
<keyword evidence="1" id="KW-0479">Metal-binding</keyword>
<dbReference type="Proteomes" id="UP001620626">
    <property type="component" value="Unassembled WGS sequence"/>
</dbReference>
<evidence type="ECO:0000256" key="2">
    <source>
        <dbReference type="SAM" id="MobiDB-lite"/>
    </source>
</evidence>
<dbReference type="SUPFAM" id="SSF57756">
    <property type="entry name" value="Retrovirus zinc finger-like domains"/>
    <property type="match status" value="1"/>
</dbReference>
<keyword evidence="1" id="KW-0863">Zinc-finger</keyword>
<feature type="domain" description="CCHC-type" evidence="3">
    <location>
        <begin position="539"/>
        <end position="554"/>
    </location>
</feature>
<sequence>MPNLRSPPLTRQRALNLGIRLNNNANQQGGQQIVERQHLADRRLENEARQSVSSVASSLLDPTEIRRRLLMSGIGENVAGVQNGPRDEQQFDALLNQHGNDLFQNGNRGENFERDVFQPVVREPPLHFPENFENGPRQLELGGVRPVVTSTPHAVQPQRRPNSEPLIPGLVRPQAMFLNSFQQNIAANPNGNQRQRAEQHFIDEDERQAALVRHRQANLTHYVNNDRDFNAFHPIAGAQQVWRAQIQHVSYPNNPQIGAVNPQQIQQQNQGFVGSQQIFRPVAVRSDFHPENYGDNFNAGHPEQQNFGQQRTEQIQITNLEYVLTLDRLPELKGNEGADKVKNFFKKFSNATEEWPEHKRVKALETKVSGRAERAFNADISSGPHRFDSIRRAIQNQLEETDCREMGAFDELMSGVKRRSNENLDALADRIQSLVSRAYPGLTQNLCDDYAIKHFIRALANPELSLTLEMSRKSGMSFDEFVALAARAESIQRATRVSSNENKYSDNRNRGFYSSNNFSRPQSSEFQGNSQQPRGRVVCYNCNEPGHLSRDCNQHIKAQRIKATKMSEFVITLRRVRIL</sequence>
<organism evidence="4 5">
    <name type="scientific">Heterodera trifolii</name>
    <dbReference type="NCBI Taxonomy" id="157864"/>
    <lineage>
        <taxon>Eukaryota</taxon>
        <taxon>Metazoa</taxon>
        <taxon>Ecdysozoa</taxon>
        <taxon>Nematoda</taxon>
        <taxon>Chromadorea</taxon>
        <taxon>Rhabditida</taxon>
        <taxon>Tylenchina</taxon>
        <taxon>Tylenchomorpha</taxon>
        <taxon>Tylenchoidea</taxon>
        <taxon>Heteroderidae</taxon>
        <taxon>Heteroderinae</taxon>
        <taxon>Heterodera</taxon>
    </lineage>
</organism>
<keyword evidence="1" id="KW-0862">Zinc</keyword>
<keyword evidence="5" id="KW-1185">Reference proteome</keyword>
<accession>A0ABD2HS29</accession>